<protein>
    <submittedName>
        <fullName evidence="1">Uncharacterized protein</fullName>
    </submittedName>
</protein>
<dbReference type="Proteomes" id="UP001190700">
    <property type="component" value="Unassembled WGS sequence"/>
</dbReference>
<sequence length="182" mass="20842">MSATVIPEQPRLASTYAELVNKFGVAAKRAAAKLTGKKTSDEKVQEHSDEYKKLEQIITAEGDEDYKKYWNQSKTKLKVADEHYHANRSVCAKNKKLNTCNIYAKTFHDWIYDYMEHFAFTLLAQEKFIQKFGCLVDRESGKNSLLCSMLWKTYALKLEQCKNPPKVASLAKSVDAEDMEQA</sequence>
<comment type="caution">
    <text evidence="1">The sequence shown here is derived from an EMBL/GenBank/DDBJ whole genome shotgun (WGS) entry which is preliminary data.</text>
</comment>
<evidence type="ECO:0000313" key="1">
    <source>
        <dbReference type="EMBL" id="KAK3243757.1"/>
    </source>
</evidence>
<reference evidence="1 2" key="1">
    <citation type="journal article" date="2015" name="Genome Biol. Evol.">
        <title>Comparative Genomics of a Bacterivorous Green Alga Reveals Evolutionary Causalities and Consequences of Phago-Mixotrophic Mode of Nutrition.</title>
        <authorList>
            <person name="Burns J.A."/>
            <person name="Paasch A."/>
            <person name="Narechania A."/>
            <person name="Kim E."/>
        </authorList>
    </citation>
    <scope>NUCLEOTIDE SEQUENCE [LARGE SCALE GENOMIC DNA]</scope>
    <source>
        <strain evidence="1 2">PLY_AMNH</strain>
    </source>
</reference>
<dbReference type="AlphaFoldDB" id="A0AAE0EXF9"/>
<evidence type="ECO:0000313" key="2">
    <source>
        <dbReference type="Proteomes" id="UP001190700"/>
    </source>
</evidence>
<name>A0AAE0EXF9_9CHLO</name>
<proteinExistence type="predicted"/>
<accession>A0AAE0EXF9</accession>
<keyword evidence="2" id="KW-1185">Reference proteome</keyword>
<dbReference type="EMBL" id="LGRX02032664">
    <property type="protein sequence ID" value="KAK3243757.1"/>
    <property type="molecule type" value="Genomic_DNA"/>
</dbReference>
<organism evidence="1 2">
    <name type="scientific">Cymbomonas tetramitiformis</name>
    <dbReference type="NCBI Taxonomy" id="36881"/>
    <lineage>
        <taxon>Eukaryota</taxon>
        <taxon>Viridiplantae</taxon>
        <taxon>Chlorophyta</taxon>
        <taxon>Pyramimonadophyceae</taxon>
        <taxon>Pyramimonadales</taxon>
        <taxon>Pyramimonadaceae</taxon>
        <taxon>Cymbomonas</taxon>
    </lineage>
</organism>
<gene>
    <name evidence="1" type="ORF">CYMTET_46592</name>
</gene>